<gene>
    <name evidence="1" type="ORF">LCGC14_1976330</name>
</gene>
<proteinExistence type="predicted"/>
<feature type="non-terminal residue" evidence="1">
    <location>
        <position position="1"/>
    </location>
</feature>
<dbReference type="EMBL" id="LAZR01022027">
    <property type="protein sequence ID" value="KKL83275.1"/>
    <property type="molecule type" value="Genomic_DNA"/>
</dbReference>
<sequence>WYYLRGILIEFERHNKHMKKIVKILEEEK</sequence>
<organism evidence="1">
    <name type="scientific">marine sediment metagenome</name>
    <dbReference type="NCBI Taxonomy" id="412755"/>
    <lineage>
        <taxon>unclassified sequences</taxon>
        <taxon>metagenomes</taxon>
        <taxon>ecological metagenomes</taxon>
    </lineage>
</organism>
<accession>A0A0F9HNN5</accession>
<evidence type="ECO:0000313" key="1">
    <source>
        <dbReference type="EMBL" id="KKL83275.1"/>
    </source>
</evidence>
<dbReference type="AlphaFoldDB" id="A0A0F9HNN5"/>
<reference evidence="1" key="1">
    <citation type="journal article" date="2015" name="Nature">
        <title>Complex archaea that bridge the gap between prokaryotes and eukaryotes.</title>
        <authorList>
            <person name="Spang A."/>
            <person name="Saw J.H."/>
            <person name="Jorgensen S.L."/>
            <person name="Zaremba-Niedzwiedzka K."/>
            <person name="Martijn J."/>
            <person name="Lind A.E."/>
            <person name="van Eijk R."/>
            <person name="Schleper C."/>
            <person name="Guy L."/>
            <person name="Ettema T.J."/>
        </authorList>
    </citation>
    <scope>NUCLEOTIDE SEQUENCE</scope>
</reference>
<name>A0A0F9HNN5_9ZZZZ</name>
<comment type="caution">
    <text evidence="1">The sequence shown here is derived from an EMBL/GenBank/DDBJ whole genome shotgun (WGS) entry which is preliminary data.</text>
</comment>
<protein>
    <submittedName>
        <fullName evidence="1">Uncharacterized protein</fullName>
    </submittedName>
</protein>